<feature type="compositionally biased region" description="Polar residues" evidence="1">
    <location>
        <begin position="19"/>
        <end position="45"/>
    </location>
</feature>
<evidence type="ECO:0000313" key="3">
    <source>
        <dbReference type="Proteomes" id="UP001162060"/>
    </source>
</evidence>
<accession>A0AAV1U7E8</accession>
<evidence type="ECO:0000256" key="1">
    <source>
        <dbReference type="SAM" id="MobiDB-lite"/>
    </source>
</evidence>
<reference evidence="2" key="1">
    <citation type="submission" date="2024-01" db="EMBL/GenBank/DDBJ databases">
        <authorList>
            <person name="Webb A."/>
        </authorList>
    </citation>
    <scope>NUCLEOTIDE SEQUENCE</scope>
    <source>
        <strain evidence="2">Pm1</strain>
    </source>
</reference>
<dbReference type="AlphaFoldDB" id="A0AAV1U7E8"/>
<feature type="region of interest" description="Disordered" evidence="1">
    <location>
        <begin position="1"/>
        <end position="45"/>
    </location>
</feature>
<proteinExistence type="predicted"/>
<name>A0AAV1U7E8_9STRA</name>
<sequence>MAPEPAAHWPLLQLPTDPKSGTQSGTQSSKYTRKQASTTPATTAL</sequence>
<evidence type="ECO:0000313" key="2">
    <source>
        <dbReference type="EMBL" id="CAK7930489.1"/>
    </source>
</evidence>
<dbReference type="Proteomes" id="UP001162060">
    <property type="component" value="Unassembled WGS sequence"/>
</dbReference>
<organism evidence="2 3">
    <name type="scientific">Peronospora matthiolae</name>
    <dbReference type="NCBI Taxonomy" id="2874970"/>
    <lineage>
        <taxon>Eukaryota</taxon>
        <taxon>Sar</taxon>
        <taxon>Stramenopiles</taxon>
        <taxon>Oomycota</taxon>
        <taxon>Peronosporomycetes</taxon>
        <taxon>Peronosporales</taxon>
        <taxon>Peronosporaceae</taxon>
        <taxon>Peronospora</taxon>
    </lineage>
</organism>
<comment type="caution">
    <text evidence="2">The sequence shown here is derived from an EMBL/GenBank/DDBJ whole genome shotgun (WGS) entry which is preliminary data.</text>
</comment>
<protein>
    <submittedName>
        <fullName evidence="2">Uncharacterized protein</fullName>
    </submittedName>
</protein>
<gene>
    <name evidence="2" type="ORF">PM001_LOCUS15639</name>
</gene>
<dbReference type="EMBL" id="CAKLBY020000167">
    <property type="protein sequence ID" value="CAK7930489.1"/>
    <property type="molecule type" value="Genomic_DNA"/>
</dbReference>